<dbReference type="PRINTS" id="PR00455">
    <property type="entry name" value="HTHTETR"/>
</dbReference>
<proteinExistence type="predicted"/>
<dbReference type="EMBL" id="DVFT01000214">
    <property type="protein sequence ID" value="HIQ97764.1"/>
    <property type="molecule type" value="Genomic_DNA"/>
</dbReference>
<sequence length="204" mass="23005">MPSSTKYQLILDATETLLKNRDAKSISVNDIAKTAGIGKGSIYYYFSSKNEILEALIQRNYQKVLENACTLASQSESSPFGRMAKLFQLCRTASMELNRKETTGFFESQEAALIHQKYVQYMIQNLKPVLCSIIQQGIEQGLIRFPDPAALSEIVLIILTFEMDDTIAPKTPKERQEVLNALISLLENGTFTEPGSLDFLREFY</sequence>
<accession>A0A9D0ZXR5</accession>
<evidence type="ECO:0000256" key="2">
    <source>
        <dbReference type="PROSITE-ProRule" id="PRU00335"/>
    </source>
</evidence>
<feature type="domain" description="HTH tetR-type" evidence="3">
    <location>
        <begin position="4"/>
        <end position="64"/>
    </location>
</feature>
<dbReference type="InterPro" id="IPR050624">
    <property type="entry name" value="HTH-type_Tx_Regulator"/>
</dbReference>
<dbReference type="PANTHER" id="PTHR43479:SF11">
    <property type="entry name" value="ACREF_ENVCD OPERON REPRESSOR-RELATED"/>
    <property type="match status" value="1"/>
</dbReference>
<dbReference type="PANTHER" id="PTHR43479">
    <property type="entry name" value="ACREF/ENVCD OPERON REPRESSOR-RELATED"/>
    <property type="match status" value="1"/>
</dbReference>
<dbReference type="InterPro" id="IPR036271">
    <property type="entry name" value="Tet_transcr_reg_TetR-rel_C_sf"/>
</dbReference>
<reference evidence="4" key="2">
    <citation type="journal article" date="2021" name="PeerJ">
        <title>Extensive microbial diversity within the chicken gut microbiome revealed by metagenomics and culture.</title>
        <authorList>
            <person name="Gilroy R."/>
            <person name="Ravi A."/>
            <person name="Getino M."/>
            <person name="Pursley I."/>
            <person name="Horton D.L."/>
            <person name="Alikhan N.F."/>
            <person name="Baker D."/>
            <person name="Gharbi K."/>
            <person name="Hall N."/>
            <person name="Watson M."/>
            <person name="Adriaenssens E.M."/>
            <person name="Foster-Nyarko E."/>
            <person name="Jarju S."/>
            <person name="Secka A."/>
            <person name="Antonio M."/>
            <person name="Oren A."/>
            <person name="Chaudhuri R.R."/>
            <person name="La Ragione R."/>
            <person name="Hildebrand F."/>
            <person name="Pallen M.J."/>
        </authorList>
    </citation>
    <scope>NUCLEOTIDE SEQUENCE</scope>
    <source>
        <strain evidence="4">ChiSjej3B21-11622</strain>
    </source>
</reference>
<protein>
    <submittedName>
        <fullName evidence="4">TetR/AcrR family transcriptional regulator</fullName>
    </submittedName>
</protein>
<evidence type="ECO:0000313" key="5">
    <source>
        <dbReference type="Proteomes" id="UP000886886"/>
    </source>
</evidence>
<dbReference type="InterPro" id="IPR001647">
    <property type="entry name" value="HTH_TetR"/>
</dbReference>
<gene>
    <name evidence="4" type="ORF">IAB26_14545</name>
</gene>
<feature type="DNA-binding region" description="H-T-H motif" evidence="2">
    <location>
        <begin position="27"/>
        <end position="46"/>
    </location>
</feature>
<dbReference type="Pfam" id="PF00440">
    <property type="entry name" value="TetR_N"/>
    <property type="match status" value="1"/>
</dbReference>
<dbReference type="Proteomes" id="UP000886886">
    <property type="component" value="Unassembled WGS sequence"/>
</dbReference>
<dbReference type="SUPFAM" id="SSF46689">
    <property type="entry name" value="Homeodomain-like"/>
    <property type="match status" value="1"/>
</dbReference>
<organism evidence="4 5">
    <name type="scientific">Candidatus Limivivens merdigallinarum</name>
    <dbReference type="NCBI Taxonomy" id="2840859"/>
    <lineage>
        <taxon>Bacteria</taxon>
        <taxon>Bacillati</taxon>
        <taxon>Bacillota</taxon>
        <taxon>Clostridia</taxon>
        <taxon>Lachnospirales</taxon>
        <taxon>Lachnospiraceae</taxon>
        <taxon>Lachnospiraceae incertae sedis</taxon>
        <taxon>Candidatus Limivivens</taxon>
    </lineage>
</organism>
<dbReference type="GO" id="GO:0003677">
    <property type="term" value="F:DNA binding"/>
    <property type="evidence" value="ECO:0007669"/>
    <property type="project" value="UniProtKB-UniRule"/>
</dbReference>
<dbReference type="InterPro" id="IPR009057">
    <property type="entry name" value="Homeodomain-like_sf"/>
</dbReference>
<keyword evidence="1 2" id="KW-0238">DNA-binding</keyword>
<dbReference type="InterPro" id="IPR049149">
    <property type="entry name" value="TetR/AcrR_C"/>
</dbReference>
<dbReference type="Gene3D" id="1.10.357.10">
    <property type="entry name" value="Tetracycline Repressor, domain 2"/>
    <property type="match status" value="1"/>
</dbReference>
<evidence type="ECO:0000259" key="3">
    <source>
        <dbReference type="PROSITE" id="PS50977"/>
    </source>
</evidence>
<reference evidence="4" key="1">
    <citation type="submission" date="2020-10" db="EMBL/GenBank/DDBJ databases">
        <authorList>
            <person name="Gilroy R."/>
        </authorList>
    </citation>
    <scope>NUCLEOTIDE SEQUENCE</scope>
    <source>
        <strain evidence="4">ChiSjej3B21-11622</strain>
    </source>
</reference>
<dbReference type="PROSITE" id="PS50977">
    <property type="entry name" value="HTH_TETR_2"/>
    <property type="match status" value="1"/>
</dbReference>
<comment type="caution">
    <text evidence="4">The sequence shown here is derived from an EMBL/GenBank/DDBJ whole genome shotgun (WGS) entry which is preliminary data.</text>
</comment>
<evidence type="ECO:0000313" key="4">
    <source>
        <dbReference type="EMBL" id="HIQ97764.1"/>
    </source>
</evidence>
<name>A0A9D0ZXR5_9FIRM</name>
<dbReference type="SUPFAM" id="SSF48498">
    <property type="entry name" value="Tetracyclin repressor-like, C-terminal domain"/>
    <property type="match status" value="1"/>
</dbReference>
<evidence type="ECO:0000256" key="1">
    <source>
        <dbReference type="ARBA" id="ARBA00023125"/>
    </source>
</evidence>
<dbReference type="AlphaFoldDB" id="A0A9D0ZXR5"/>
<dbReference type="Pfam" id="PF21303">
    <property type="entry name" value="TetR_C_39"/>
    <property type="match status" value="1"/>
</dbReference>